<proteinExistence type="predicted"/>
<accession>A0ABT4TLW8</accession>
<keyword evidence="2" id="KW-1185">Reference proteome</keyword>
<comment type="caution">
    <text evidence="1">The sequence shown here is derived from an EMBL/GenBank/DDBJ whole genome shotgun (WGS) entry which is preliminary data.</text>
</comment>
<reference evidence="1" key="1">
    <citation type="submission" date="2023-01" db="EMBL/GenBank/DDBJ databases">
        <title>Draft genome sequence of Nocardiopsis sp. LSu2-4 isolated from halophytes.</title>
        <authorList>
            <person name="Duangmal K."/>
            <person name="Chantavorakit T."/>
        </authorList>
    </citation>
    <scope>NUCLEOTIDE SEQUENCE</scope>
    <source>
        <strain evidence="1">LSu2-4</strain>
    </source>
</reference>
<dbReference type="EMBL" id="JAQFWP010000024">
    <property type="protein sequence ID" value="MDA2805687.1"/>
    <property type="molecule type" value="Genomic_DNA"/>
</dbReference>
<protein>
    <recommendedName>
        <fullName evidence="3">PqqD family protein</fullName>
    </recommendedName>
</protein>
<organism evidence="1 2">
    <name type="scientific">Nocardiopsis suaedae</name>
    <dbReference type="NCBI Taxonomy" id="3018444"/>
    <lineage>
        <taxon>Bacteria</taxon>
        <taxon>Bacillati</taxon>
        <taxon>Actinomycetota</taxon>
        <taxon>Actinomycetes</taxon>
        <taxon>Streptosporangiales</taxon>
        <taxon>Nocardiopsidaceae</taxon>
        <taxon>Nocardiopsis</taxon>
    </lineage>
</organism>
<gene>
    <name evidence="1" type="ORF">O4U47_14305</name>
</gene>
<evidence type="ECO:0000313" key="1">
    <source>
        <dbReference type="EMBL" id="MDA2805687.1"/>
    </source>
</evidence>
<sequence>MTRQLYPRPTPAEPVDVTPMPDAGVVWAYLDADTGDLVLTLTDDARGTLRLRPGCDEHEVVLLAVLGAAMAGARTAEDEDTRAWWAAVARQGEAVLDHMRGIGHLPRVSREDP</sequence>
<evidence type="ECO:0008006" key="3">
    <source>
        <dbReference type="Google" id="ProtNLM"/>
    </source>
</evidence>
<dbReference type="Proteomes" id="UP001165685">
    <property type="component" value="Unassembled WGS sequence"/>
</dbReference>
<name>A0ABT4TLW8_9ACTN</name>
<evidence type="ECO:0000313" key="2">
    <source>
        <dbReference type="Proteomes" id="UP001165685"/>
    </source>
</evidence>
<dbReference type="RefSeq" id="WP_270678340.1">
    <property type="nucleotide sequence ID" value="NZ_JAQFWP010000024.1"/>
</dbReference>